<gene>
    <name evidence="6" type="primary">LOC117231180</name>
</gene>
<proteinExistence type="predicted"/>
<keyword evidence="3" id="KW-0539">Nucleus</keyword>
<feature type="compositionally biased region" description="Basic and acidic residues" evidence="4">
    <location>
        <begin position="382"/>
        <end position="392"/>
    </location>
</feature>
<evidence type="ECO:0000313" key="5">
    <source>
        <dbReference type="Proteomes" id="UP000504631"/>
    </source>
</evidence>
<dbReference type="InterPro" id="IPR024146">
    <property type="entry name" value="Claspin"/>
</dbReference>
<reference evidence="6" key="1">
    <citation type="submission" date="2025-08" db="UniProtKB">
        <authorList>
            <consortium name="RefSeq"/>
        </authorList>
    </citation>
    <scope>IDENTIFICATION</scope>
    <source>
        <tissue evidence="6">Muscle</tissue>
    </source>
</reference>
<feature type="compositionally biased region" description="Acidic residues" evidence="4">
    <location>
        <begin position="699"/>
        <end position="709"/>
    </location>
</feature>
<feature type="region of interest" description="Disordered" evidence="4">
    <location>
        <begin position="1070"/>
        <end position="1111"/>
    </location>
</feature>
<feature type="compositionally biased region" description="Polar residues" evidence="4">
    <location>
        <begin position="189"/>
        <end position="199"/>
    </location>
</feature>
<feature type="compositionally biased region" description="Polar residues" evidence="4">
    <location>
        <begin position="110"/>
        <end position="123"/>
    </location>
</feature>
<dbReference type="PANTHER" id="PTHR14396">
    <property type="entry name" value="CLASPIN"/>
    <property type="match status" value="1"/>
</dbReference>
<feature type="region of interest" description="Disordered" evidence="4">
    <location>
        <begin position="1"/>
        <end position="36"/>
    </location>
</feature>
<evidence type="ECO:0000313" key="6">
    <source>
        <dbReference type="RefSeq" id="XP_033345249.1"/>
    </source>
</evidence>
<feature type="region of interest" description="Disordered" evidence="4">
    <location>
        <begin position="1013"/>
        <end position="1040"/>
    </location>
</feature>
<dbReference type="RefSeq" id="XP_033345249.1">
    <property type="nucleotide sequence ID" value="XM_033489358.1"/>
</dbReference>
<dbReference type="GO" id="GO:0007095">
    <property type="term" value="P:mitotic G2 DNA damage checkpoint signaling"/>
    <property type="evidence" value="ECO:0007669"/>
    <property type="project" value="TreeGrafter"/>
</dbReference>
<feature type="compositionally biased region" description="Basic and acidic residues" evidence="4">
    <location>
        <begin position="93"/>
        <end position="109"/>
    </location>
</feature>
<dbReference type="GeneID" id="117231180"/>
<protein>
    <submittedName>
        <fullName evidence="6">Claspin isoform X2</fullName>
    </submittedName>
</protein>
<accession>A0A6J3JYQ4</accession>
<dbReference type="PANTHER" id="PTHR14396:SF10">
    <property type="entry name" value="CLASPIN"/>
    <property type="match status" value="1"/>
</dbReference>
<comment type="subcellular location">
    <subcellularLocation>
        <location evidence="1">Nucleus</location>
    </subcellularLocation>
</comment>
<organism evidence="5 6">
    <name type="scientific">Bombus vosnesenskii</name>
    <dbReference type="NCBI Taxonomy" id="207650"/>
    <lineage>
        <taxon>Eukaryota</taxon>
        <taxon>Metazoa</taxon>
        <taxon>Ecdysozoa</taxon>
        <taxon>Arthropoda</taxon>
        <taxon>Hexapoda</taxon>
        <taxon>Insecta</taxon>
        <taxon>Pterygota</taxon>
        <taxon>Neoptera</taxon>
        <taxon>Endopterygota</taxon>
        <taxon>Hymenoptera</taxon>
        <taxon>Apocrita</taxon>
        <taxon>Aculeata</taxon>
        <taxon>Apoidea</taxon>
        <taxon>Anthophila</taxon>
        <taxon>Apidae</taxon>
        <taxon>Bombus</taxon>
        <taxon>Pyrobombus</taxon>
    </lineage>
</organism>
<feature type="compositionally biased region" description="Basic and acidic residues" evidence="4">
    <location>
        <begin position="817"/>
        <end position="835"/>
    </location>
</feature>
<feature type="compositionally biased region" description="Basic and acidic residues" evidence="4">
    <location>
        <begin position="56"/>
        <end position="75"/>
    </location>
</feature>
<dbReference type="GO" id="GO:0005634">
    <property type="term" value="C:nucleus"/>
    <property type="evidence" value="ECO:0007669"/>
    <property type="project" value="UniProtKB-SubCell"/>
</dbReference>
<dbReference type="GO" id="GO:0010997">
    <property type="term" value="F:anaphase-promoting complex binding"/>
    <property type="evidence" value="ECO:0007669"/>
    <property type="project" value="TreeGrafter"/>
</dbReference>
<feature type="region of interest" description="Disordered" evidence="4">
    <location>
        <begin position="56"/>
        <end position="306"/>
    </location>
</feature>
<dbReference type="GO" id="GO:0033314">
    <property type="term" value="P:mitotic DNA replication checkpoint signaling"/>
    <property type="evidence" value="ECO:0007669"/>
    <property type="project" value="TreeGrafter"/>
</dbReference>
<feature type="compositionally biased region" description="Acidic residues" evidence="4">
    <location>
        <begin position="1089"/>
        <end position="1111"/>
    </location>
</feature>
<feature type="compositionally biased region" description="Basic and acidic residues" evidence="4">
    <location>
        <begin position="231"/>
        <end position="245"/>
    </location>
</feature>
<evidence type="ECO:0000256" key="4">
    <source>
        <dbReference type="SAM" id="MobiDB-lite"/>
    </source>
</evidence>
<sequence>MSENKDLDNNNECHVQLEFRESEITEQSEQYTEEQKNKCLEIKNCSDIEKENIFNETLREENQERAHKNDKHENETNYSESNVDNSDFILNKFVKEKDCESEQKNDESKSQVNNNSDINTDMLNRSIKDKDKTPDQKDDKLKNNNIHSRLFSIIDSDSEEENIFTSKSKKKNVIDDEDEISNSKHDNMSTKNLNKSSTMKLIDSDSDDTSNTIHVIDTEKTASNGIKMKSRLQDLVDLESDKEREESDEEREESDEEREESDEPSSPVRQSKTTEKHKKKDPKLKPRKVSLRASKEEAMKQIQSETQRLVRETEISLPYHNPKQRTIQEFLERRKVISSFPVPTVASKLKEFSGIVSEILKEKEKEAEIFYKSSDSEEESTENNKENTDKGHINIQCTEDVKKDNVSRKLFDDDLSTTKNNEEDNEEEDNRNTMEVENETLAEAEDIECNKIIASNGTEKNATNSVQTIETHCKSSIEDKTEAKISETVANEKIDGLLQKDISQNEHKGKSICIDNDEHSLEILNDNAKIAKDPFGITTNESDEYDEYDFPPLNLDDLDDLDSPNRIKHLQDIRSLKPKLRGIPGQIIDLADDITSAKKGIHGLINRFVKKHSKPDRPVKNISKIITTQIKETPNGGLSIIKETLPYRLPYIENKDPKLEKPGAKLIRLKEELKRRMAIKRNEEWKQREQEMKEQEIEWNESINEEDTFNEPYSPNIEPHISEEDDVEEDDVYTKIEKKKKKKSAFVEDEAEVSGDEINDSDEIEDEDEDEDEHEVQESSEEDEKSERLDSENENENSTCDSNDVPAKCKTFKRIVKPVEDDSKSSVIENDKNSKEQPTSFSQIKLDDMFGKSIKENELSNNESIPVSQVHVGSDPKYQINQTPQSKSNSFDFISPITQLTALNVHLEEDKELTTEEKLLFIDPTLTEVIQTPESPQIKRGVSQKKLFAVQGDVLDEELMEISSGKFPEDKIQLNFAKEPNVSESQLLELCSGTFSSQSNNDKESIDITHRILQNTQAPNEKDSSTTETEEKNSQHLRKETASWNKLRILSSDEDDSVEEEMKMRLKKVRKLNVSDDEDENNSAISSNNEEEEEEEDDDEDEKFVDYDSEENEVIVPKKEIRQYAAKFLEEEAELSESDCDVSADEDEQDLDKLELEDGDNEEIDETQVKNQLGKLHMKQMLDEDKKEVRMLQEMLFEDGDLFSESTRERKFRWRNIGKQDDNNDVQLLEGKDGWVDVSDDEDQEKWRKMRFEREAFLAANAKNIDTEIENELNSSQIFKFGLKILKKRRINELEKENTLVEALDSKTEPKVSHTVAEMLNTSRLDGTSRTIYNVMQKRSFLARGEEALTRLATLAKRNKGPLSSIKAKNFVFTNIDSINDNASNK</sequence>
<evidence type="ECO:0000256" key="3">
    <source>
        <dbReference type="ARBA" id="ARBA00023242"/>
    </source>
</evidence>
<feature type="region of interest" description="Disordered" evidence="4">
    <location>
        <begin position="699"/>
        <end position="847"/>
    </location>
</feature>
<feature type="compositionally biased region" description="Basic and acidic residues" evidence="4">
    <location>
        <begin position="1020"/>
        <end position="1040"/>
    </location>
</feature>
<feature type="compositionally biased region" description="Polar residues" evidence="4">
    <location>
        <begin position="76"/>
        <end position="85"/>
    </location>
</feature>
<feature type="compositionally biased region" description="Acidic residues" evidence="4">
    <location>
        <begin position="246"/>
        <end position="263"/>
    </location>
</feature>
<feature type="compositionally biased region" description="Basic residues" evidence="4">
    <location>
        <begin position="275"/>
        <end position="290"/>
    </location>
</feature>
<feature type="region of interest" description="Disordered" evidence="4">
    <location>
        <begin position="413"/>
        <end position="434"/>
    </location>
</feature>
<feature type="region of interest" description="Disordered" evidence="4">
    <location>
        <begin position="370"/>
        <end position="396"/>
    </location>
</feature>
<keyword evidence="5" id="KW-1185">Reference proteome</keyword>
<evidence type="ECO:0000256" key="2">
    <source>
        <dbReference type="ARBA" id="ARBA00022553"/>
    </source>
</evidence>
<evidence type="ECO:0000256" key="1">
    <source>
        <dbReference type="ARBA" id="ARBA00004123"/>
    </source>
</evidence>
<feature type="compositionally biased region" description="Acidic residues" evidence="4">
    <location>
        <begin position="747"/>
        <end position="784"/>
    </location>
</feature>
<feature type="compositionally biased region" description="Basic and acidic residues" evidence="4">
    <location>
        <begin position="126"/>
        <end position="142"/>
    </location>
</feature>
<name>A0A6J3JYQ4_9HYME</name>
<dbReference type="Proteomes" id="UP000504631">
    <property type="component" value="Unplaced"/>
</dbReference>
<keyword evidence="2" id="KW-0597">Phosphoprotein</keyword>